<name>A0A5B8V5C0_9BACT</name>
<dbReference type="EMBL" id="CP042435">
    <property type="protein sequence ID" value="QEC65786.1"/>
    <property type="molecule type" value="Genomic_DNA"/>
</dbReference>
<evidence type="ECO:0000313" key="1">
    <source>
        <dbReference type="EMBL" id="QEC65786.1"/>
    </source>
</evidence>
<accession>A0A5B8V5C0</accession>
<reference evidence="1 2" key="1">
    <citation type="journal article" date="2016" name="Int. J. Syst. Evol. Microbiol.">
        <title>Panacibacter ginsenosidivorans gen. nov., sp. nov., with ginsenoside converting activity isolated from soil of a ginseng field.</title>
        <authorList>
            <person name="Siddiqi M.Z."/>
            <person name="Muhammad Shafi S."/>
            <person name="Choi K.D."/>
            <person name="Im W.T."/>
        </authorList>
    </citation>
    <scope>NUCLEOTIDE SEQUENCE [LARGE SCALE GENOMIC DNA]</scope>
    <source>
        <strain evidence="1 2">Gsoil1550</strain>
    </source>
</reference>
<dbReference type="KEGG" id="pgin:FRZ67_00135"/>
<organism evidence="1 2">
    <name type="scientific">Panacibacter ginsenosidivorans</name>
    <dbReference type="NCBI Taxonomy" id="1813871"/>
    <lineage>
        <taxon>Bacteria</taxon>
        <taxon>Pseudomonadati</taxon>
        <taxon>Bacteroidota</taxon>
        <taxon>Chitinophagia</taxon>
        <taxon>Chitinophagales</taxon>
        <taxon>Chitinophagaceae</taxon>
        <taxon>Panacibacter</taxon>
    </lineage>
</organism>
<dbReference type="Proteomes" id="UP000321533">
    <property type="component" value="Chromosome"/>
</dbReference>
<sequence>MFKLKLTQLQYESDAWKRLLAFMMDENVYLKNRVAEVLGDGFNNDLLDSVENFQTRFIKIDECINLLRNNVAELDKLLMREVFEDGKIVKEVGRKLHKLRADMMDVEKQFGRLKHDFNSYLSENIV</sequence>
<evidence type="ECO:0000313" key="2">
    <source>
        <dbReference type="Proteomes" id="UP000321533"/>
    </source>
</evidence>
<keyword evidence="2" id="KW-1185">Reference proteome</keyword>
<dbReference type="AlphaFoldDB" id="A0A5B8V5C0"/>
<dbReference type="OrthoDB" id="669280at2"/>
<gene>
    <name evidence="1" type="ORF">FRZ67_00135</name>
</gene>
<proteinExistence type="predicted"/>
<protein>
    <submittedName>
        <fullName evidence="1">Uncharacterized protein</fullName>
    </submittedName>
</protein>
<dbReference type="RefSeq" id="WP_147187586.1">
    <property type="nucleotide sequence ID" value="NZ_CP042435.1"/>
</dbReference>